<evidence type="ECO:0000313" key="4">
    <source>
        <dbReference type="EMBL" id="EOW81876.1"/>
    </source>
</evidence>
<dbReference type="RefSeq" id="WP_010781161.1">
    <property type="nucleotide sequence ID" value="NZ_ASWH01000001.1"/>
</dbReference>
<evidence type="ECO:0000313" key="3">
    <source>
        <dbReference type="EMBL" id="EOI55581.1"/>
    </source>
</evidence>
<dbReference type="PATRIC" id="fig|1158614.3.peg.2783"/>
<dbReference type="Proteomes" id="UP000014160">
    <property type="component" value="Unassembled WGS sequence"/>
</dbReference>
<proteinExistence type="predicted"/>
<protein>
    <recommendedName>
        <fullName evidence="7">DUF5105 domain-containing protein</fullName>
    </recommendedName>
</protein>
<evidence type="ECO:0000313" key="5">
    <source>
        <dbReference type="Proteomes" id="UP000013750"/>
    </source>
</evidence>
<name>R2VD64_9ENTE</name>
<dbReference type="EMBL" id="ASWH01000001">
    <property type="protein sequence ID" value="EOW81876.1"/>
    <property type="molecule type" value="Genomic_DNA"/>
</dbReference>
<gene>
    <name evidence="4" type="ORF">I592_01176</name>
    <name evidence="3" type="ORF">UKC_02790</name>
</gene>
<sequence>MNRNKVRLKFFFVTLVLLVLSGCASESAKEKQYVQNMIEIIEEVDSEMKELSKSITTTGEVEADDFSKMIKQKQKEVREAEVPNGLPKSVKDCEDNLYDGMEQISTAIMNNDPGSVETGQFNLTVSKIIYEGFLNGSITKESDDGKTETERSKEWEDALVKSRKKTVNRKDYYGEWESDKDSDTYINLSISKKYVEDINNGTKTRYTFDKVRTIKLNVKQMRVLFGDENISDGTMMIMIGEKDKDELSIAGHYYDGDGKKQNLLSNLVKVEESVTESTSYDRSSEVREETESTQNKSNPMPMPRDPAELAGTGTPKGYHEFNADQQKAIGKAVDAVTNNVGVDRTMYNYTVEPDVLSGTIYVGRFDGTELMDVITLDDKLLDYKGILDAKMFSQLKNQTIEQFVNDYSLGSANCTLGEKDGRVVIYFTMEEKHRTDGDEKKIQQYIELTRRVSNDVNSRVRAGVPVSLQEPFESDYSVTFVDGRPTSATKAYQSVIDKMNF</sequence>
<dbReference type="PROSITE" id="PS51257">
    <property type="entry name" value="PROKAR_LIPOPROTEIN"/>
    <property type="match status" value="1"/>
</dbReference>
<dbReference type="Proteomes" id="UP000013750">
    <property type="component" value="Unassembled WGS sequence"/>
</dbReference>
<dbReference type="eggNOG" id="ENOG50304VM">
    <property type="taxonomic scope" value="Bacteria"/>
</dbReference>
<dbReference type="AlphaFoldDB" id="R2VD64"/>
<dbReference type="EMBL" id="AJDQ01000008">
    <property type="protein sequence ID" value="EOI55581.1"/>
    <property type="molecule type" value="Genomic_DNA"/>
</dbReference>
<feature type="signal peptide" evidence="2">
    <location>
        <begin position="1"/>
        <end position="28"/>
    </location>
</feature>
<evidence type="ECO:0008006" key="7">
    <source>
        <dbReference type="Google" id="ProtNLM"/>
    </source>
</evidence>
<keyword evidence="2" id="KW-0732">Signal</keyword>
<keyword evidence="6" id="KW-1185">Reference proteome</keyword>
<reference evidence="3 5" key="1">
    <citation type="submission" date="2013-02" db="EMBL/GenBank/DDBJ databases">
        <title>The Genome Sequence of Enterococcus gilvus ATCC BAA-350.</title>
        <authorList>
            <consortium name="The Broad Institute Genome Sequencing Platform"/>
            <consortium name="The Broad Institute Genome Sequencing Center for Infectious Disease"/>
            <person name="Earl A.M."/>
            <person name="Gilmore M.S."/>
            <person name="Lebreton F."/>
            <person name="Walker B."/>
            <person name="Young S.K."/>
            <person name="Zeng Q."/>
            <person name="Gargeya S."/>
            <person name="Fitzgerald M."/>
            <person name="Haas B."/>
            <person name="Abouelleil A."/>
            <person name="Alvarado L."/>
            <person name="Arachchi H.M."/>
            <person name="Berlin A.M."/>
            <person name="Chapman S.B."/>
            <person name="Dewar J."/>
            <person name="Goldberg J."/>
            <person name="Griggs A."/>
            <person name="Gujja S."/>
            <person name="Hansen M."/>
            <person name="Howarth C."/>
            <person name="Imamovic A."/>
            <person name="Larimer J."/>
            <person name="McCowan C."/>
            <person name="Murphy C."/>
            <person name="Neiman D."/>
            <person name="Pearson M."/>
            <person name="Priest M."/>
            <person name="Roberts A."/>
            <person name="Saif S."/>
            <person name="Shea T."/>
            <person name="Sisk P."/>
            <person name="Sykes S."/>
            <person name="Wortman J."/>
            <person name="Nusbaum C."/>
            <person name="Birren B."/>
        </authorList>
    </citation>
    <scope>NUCLEOTIDE SEQUENCE [LARGE SCALE GENOMIC DNA]</scope>
    <source>
        <strain evidence="3 5">ATCC BAA-350</strain>
    </source>
</reference>
<evidence type="ECO:0000313" key="6">
    <source>
        <dbReference type="Proteomes" id="UP000014160"/>
    </source>
</evidence>
<comment type="caution">
    <text evidence="3">The sequence shown here is derived from an EMBL/GenBank/DDBJ whole genome shotgun (WGS) entry which is preliminary data.</text>
</comment>
<organism evidence="3 5">
    <name type="scientific">Enterococcus gilvus ATCC BAA-350</name>
    <dbReference type="NCBI Taxonomy" id="1158614"/>
    <lineage>
        <taxon>Bacteria</taxon>
        <taxon>Bacillati</taxon>
        <taxon>Bacillota</taxon>
        <taxon>Bacilli</taxon>
        <taxon>Lactobacillales</taxon>
        <taxon>Enterococcaceae</taxon>
        <taxon>Enterococcus</taxon>
    </lineage>
</organism>
<accession>R2VD64</accession>
<reference evidence="4 6" key="2">
    <citation type="submission" date="2013-03" db="EMBL/GenBank/DDBJ databases">
        <title>The Genome Sequence of Enterococcus gilvus ATCC BAA-350 (PacBio/Illumina hybrid assembly).</title>
        <authorList>
            <consortium name="The Broad Institute Genomics Platform"/>
            <consortium name="The Broad Institute Genome Sequencing Center for Infectious Disease"/>
            <person name="Earl A."/>
            <person name="Russ C."/>
            <person name="Gilmore M."/>
            <person name="Surin D."/>
            <person name="Walker B."/>
            <person name="Young S."/>
            <person name="Zeng Q."/>
            <person name="Gargeya S."/>
            <person name="Fitzgerald M."/>
            <person name="Haas B."/>
            <person name="Abouelleil A."/>
            <person name="Allen A.W."/>
            <person name="Alvarado L."/>
            <person name="Arachchi H.M."/>
            <person name="Berlin A.M."/>
            <person name="Chapman S.B."/>
            <person name="Gainer-Dewar J."/>
            <person name="Goldberg J."/>
            <person name="Griggs A."/>
            <person name="Gujja S."/>
            <person name="Hansen M."/>
            <person name="Howarth C."/>
            <person name="Imamovic A."/>
            <person name="Ireland A."/>
            <person name="Larimer J."/>
            <person name="McCowan C."/>
            <person name="Murphy C."/>
            <person name="Pearson M."/>
            <person name="Poon T.W."/>
            <person name="Priest M."/>
            <person name="Roberts A."/>
            <person name="Saif S."/>
            <person name="Shea T."/>
            <person name="Sisk P."/>
            <person name="Sykes S."/>
            <person name="Wortman J."/>
            <person name="Nusbaum C."/>
            <person name="Birren B."/>
        </authorList>
    </citation>
    <scope>NUCLEOTIDE SEQUENCE [LARGE SCALE GENOMIC DNA]</scope>
    <source>
        <strain evidence="4 6">ATCC BAA-350</strain>
    </source>
</reference>
<feature type="chain" id="PRO_5004366499" description="DUF5105 domain-containing protein" evidence="2">
    <location>
        <begin position="29"/>
        <end position="501"/>
    </location>
</feature>
<dbReference type="HOGENOM" id="CLU_543747_0_0_9"/>
<evidence type="ECO:0000256" key="2">
    <source>
        <dbReference type="SAM" id="SignalP"/>
    </source>
</evidence>
<feature type="region of interest" description="Disordered" evidence="1">
    <location>
        <begin position="274"/>
        <end position="307"/>
    </location>
</feature>
<evidence type="ECO:0000256" key="1">
    <source>
        <dbReference type="SAM" id="MobiDB-lite"/>
    </source>
</evidence>